<organism evidence="13">
    <name type="scientific">Sexangularia sp. CB-2014</name>
    <dbReference type="NCBI Taxonomy" id="1486929"/>
    <lineage>
        <taxon>Eukaryota</taxon>
        <taxon>Amoebozoa</taxon>
        <taxon>Tubulinea</taxon>
        <taxon>Elardia</taxon>
        <taxon>Arcellinida</taxon>
        <taxon>Arcellinida incertae sedis</taxon>
        <taxon>Sexangularia</taxon>
    </lineage>
</organism>
<comment type="cofactor">
    <cofactor evidence="1">
        <name>Mg(2+)</name>
        <dbReference type="ChEBI" id="CHEBI:18420"/>
    </cofactor>
</comment>
<dbReference type="InterPro" id="IPR011876">
    <property type="entry name" value="IsopentenylPP_isomerase_typ1"/>
</dbReference>
<evidence type="ECO:0000256" key="2">
    <source>
        <dbReference type="ARBA" id="ARBA00004826"/>
    </source>
</evidence>
<keyword evidence="5" id="KW-0444">Lipid biosynthesis</keyword>
<dbReference type="GO" id="GO:0046872">
    <property type="term" value="F:metal ion binding"/>
    <property type="evidence" value="ECO:0007669"/>
    <property type="project" value="UniProtKB-KW"/>
</dbReference>
<evidence type="ECO:0000256" key="9">
    <source>
        <dbReference type="ARBA" id="ARBA00023098"/>
    </source>
</evidence>
<proteinExistence type="inferred from homology"/>
<gene>
    <name evidence="13" type="ORF">SSP0437_LOCUS3108</name>
</gene>
<evidence type="ECO:0000256" key="3">
    <source>
        <dbReference type="ARBA" id="ARBA00007579"/>
    </source>
</evidence>
<dbReference type="EMBL" id="HBGL01004045">
    <property type="protein sequence ID" value="CAD9291160.1"/>
    <property type="molecule type" value="Transcribed_RNA"/>
</dbReference>
<keyword evidence="10" id="KW-0414">Isoprene biosynthesis</keyword>
<evidence type="ECO:0000256" key="5">
    <source>
        <dbReference type="ARBA" id="ARBA00022516"/>
    </source>
</evidence>
<name>A0A7S1V8D9_9EUKA</name>
<dbReference type="UniPathway" id="UPA00059">
    <property type="reaction ID" value="UER00104"/>
</dbReference>
<dbReference type="NCBIfam" id="TIGR02150">
    <property type="entry name" value="IPP_isom_1"/>
    <property type="match status" value="1"/>
</dbReference>
<dbReference type="GO" id="GO:0004452">
    <property type="term" value="F:isopentenyl-diphosphate delta-isomerase activity"/>
    <property type="evidence" value="ECO:0007669"/>
    <property type="project" value="UniProtKB-EC"/>
</dbReference>
<keyword evidence="9" id="KW-0443">Lipid metabolism</keyword>
<evidence type="ECO:0000256" key="7">
    <source>
        <dbReference type="ARBA" id="ARBA00022842"/>
    </source>
</evidence>
<dbReference type="Pfam" id="PF00293">
    <property type="entry name" value="NUDIX"/>
    <property type="match status" value="1"/>
</dbReference>
<dbReference type="AlphaFoldDB" id="A0A7S1V8D9"/>
<keyword evidence="11" id="KW-0413">Isomerase</keyword>
<dbReference type="Gene3D" id="3.90.79.10">
    <property type="entry name" value="Nucleoside Triphosphate Pyrophosphohydrolase"/>
    <property type="match status" value="1"/>
</dbReference>
<comment type="pathway">
    <text evidence="2">Isoprenoid biosynthesis; dimethylallyl diphosphate biosynthesis; dimethylallyl diphosphate from isopentenyl diphosphate: step 1/1.</text>
</comment>
<dbReference type="InterPro" id="IPR000086">
    <property type="entry name" value="NUDIX_hydrolase_dom"/>
</dbReference>
<keyword evidence="8" id="KW-0752">Steroid biosynthesis</keyword>
<dbReference type="PANTHER" id="PTHR10885">
    <property type="entry name" value="ISOPENTENYL-DIPHOSPHATE DELTA-ISOMERASE"/>
    <property type="match status" value="1"/>
</dbReference>
<dbReference type="InterPro" id="IPR015797">
    <property type="entry name" value="NUDIX_hydrolase-like_dom_sf"/>
</dbReference>
<dbReference type="PANTHER" id="PTHR10885:SF0">
    <property type="entry name" value="ISOPENTENYL-DIPHOSPHATE DELTA-ISOMERASE"/>
    <property type="match status" value="1"/>
</dbReference>
<evidence type="ECO:0000259" key="12">
    <source>
        <dbReference type="PROSITE" id="PS51462"/>
    </source>
</evidence>
<dbReference type="SUPFAM" id="SSF55811">
    <property type="entry name" value="Nudix"/>
    <property type="match status" value="1"/>
</dbReference>
<dbReference type="GO" id="GO:0009240">
    <property type="term" value="P:isopentenyl diphosphate biosynthetic process"/>
    <property type="evidence" value="ECO:0007669"/>
    <property type="project" value="TreeGrafter"/>
</dbReference>
<dbReference type="GO" id="GO:0006694">
    <property type="term" value="P:steroid biosynthetic process"/>
    <property type="evidence" value="ECO:0007669"/>
    <property type="project" value="UniProtKB-KW"/>
</dbReference>
<keyword evidence="6" id="KW-0479">Metal-binding</keyword>
<keyword evidence="7" id="KW-0460">Magnesium</keyword>
<dbReference type="GO" id="GO:0005737">
    <property type="term" value="C:cytoplasm"/>
    <property type="evidence" value="ECO:0007669"/>
    <property type="project" value="TreeGrafter"/>
</dbReference>
<accession>A0A7S1V8D9</accession>
<evidence type="ECO:0000256" key="10">
    <source>
        <dbReference type="ARBA" id="ARBA00023229"/>
    </source>
</evidence>
<comment type="similarity">
    <text evidence="3">Belongs to the IPP isomerase type 1 family.</text>
</comment>
<reference evidence="13" key="1">
    <citation type="submission" date="2021-01" db="EMBL/GenBank/DDBJ databases">
        <authorList>
            <person name="Corre E."/>
            <person name="Pelletier E."/>
            <person name="Niang G."/>
            <person name="Scheremetjew M."/>
            <person name="Finn R."/>
            <person name="Kale V."/>
            <person name="Holt S."/>
            <person name="Cochrane G."/>
            <person name="Meng A."/>
            <person name="Brown T."/>
            <person name="Cohen L."/>
        </authorList>
    </citation>
    <scope>NUCLEOTIDE SEQUENCE</scope>
    <source>
        <strain evidence="13">ATCC 50979</strain>
    </source>
</reference>
<evidence type="ECO:0000313" key="13">
    <source>
        <dbReference type="EMBL" id="CAD9291160.1"/>
    </source>
</evidence>
<dbReference type="CDD" id="cd02885">
    <property type="entry name" value="NUDIX_IPP_Isomerase"/>
    <property type="match status" value="1"/>
</dbReference>
<dbReference type="NCBIfam" id="NF002995">
    <property type="entry name" value="PRK03759.1"/>
    <property type="match status" value="1"/>
</dbReference>
<evidence type="ECO:0000256" key="11">
    <source>
        <dbReference type="ARBA" id="ARBA00023235"/>
    </source>
</evidence>
<evidence type="ECO:0000256" key="4">
    <source>
        <dbReference type="ARBA" id="ARBA00012057"/>
    </source>
</evidence>
<sequence length="230" mass="25551">MSLDAVNAAISSSDAVQVTLLEEKVLTLNDQDEIIGTATKKESHAWTVIEKDGMLHRAFSLFLFSPDNKLLLQKRAAEKITFPSLWTNSVCSHPLAGIGEEDGAEGVKKAAVRKAEHELGIADPAALSEKDMTFLTRMHYKASNGDGIWGEHEIDYILIARSEVKLNPSANEVSDVKYVTQDELRAILADPSAVTPWFKLICEAWLFTWWDALIADKLESCADRDTIHRL</sequence>
<evidence type="ECO:0000256" key="8">
    <source>
        <dbReference type="ARBA" id="ARBA00022955"/>
    </source>
</evidence>
<dbReference type="PROSITE" id="PS51462">
    <property type="entry name" value="NUDIX"/>
    <property type="match status" value="1"/>
</dbReference>
<evidence type="ECO:0000256" key="1">
    <source>
        <dbReference type="ARBA" id="ARBA00001946"/>
    </source>
</evidence>
<dbReference type="GO" id="GO:0050992">
    <property type="term" value="P:dimethylallyl diphosphate biosynthetic process"/>
    <property type="evidence" value="ECO:0007669"/>
    <property type="project" value="UniProtKB-UniPathway"/>
</dbReference>
<protein>
    <recommendedName>
        <fullName evidence="4">isopentenyl-diphosphate Delta-isomerase</fullName>
        <ecNumber evidence="4">5.3.3.2</ecNumber>
    </recommendedName>
</protein>
<dbReference type="EC" id="5.3.3.2" evidence="4"/>
<feature type="domain" description="Nudix hydrolase" evidence="12">
    <location>
        <begin position="54"/>
        <end position="200"/>
    </location>
</feature>
<dbReference type="PIRSF" id="PIRSF018427">
    <property type="entry name" value="Isopntndiph_ism"/>
    <property type="match status" value="1"/>
</dbReference>
<evidence type="ECO:0000256" key="6">
    <source>
        <dbReference type="ARBA" id="ARBA00022723"/>
    </source>
</evidence>
<dbReference type="FunFam" id="3.90.79.10:FF:000012">
    <property type="entry name" value="Isopentenyl-diphosphate Delta-isomerase 1"/>
    <property type="match status" value="1"/>
</dbReference>